<dbReference type="KEGG" id="acht:bsdcttw_34700"/>
<dbReference type="AlphaFoldDB" id="A0A7I8DPV9"/>
<dbReference type="GO" id="GO:0016798">
    <property type="term" value="F:hydrolase activity, acting on glycosyl bonds"/>
    <property type="evidence" value="ECO:0007669"/>
    <property type="project" value="UniProtKB-KW"/>
</dbReference>
<keyword evidence="2" id="KW-0472">Membrane</keyword>
<dbReference type="EMBL" id="AP023368">
    <property type="protein sequence ID" value="BCK00430.1"/>
    <property type="molecule type" value="Genomic_DNA"/>
</dbReference>
<reference evidence="4 5" key="1">
    <citation type="submission" date="2020-08" db="EMBL/GenBank/DDBJ databases">
        <title>Draft genome sequencing of an Anaerocolumna strain isolated from anoxic soil subjected to BSD treatment.</title>
        <authorList>
            <person name="Uek A."/>
            <person name="Tonouchi A."/>
        </authorList>
    </citation>
    <scope>NUCLEOTIDE SEQUENCE [LARGE SCALE GENOMIC DNA]</scope>
    <source>
        <strain evidence="4 5">CTTW</strain>
    </source>
</reference>
<proteinExistence type="predicted"/>
<dbReference type="RefSeq" id="WP_185256102.1">
    <property type="nucleotide sequence ID" value="NZ_AP023368.1"/>
</dbReference>
<dbReference type="PROSITE" id="PS50022">
    <property type="entry name" value="FA58C_3"/>
    <property type="match status" value="1"/>
</dbReference>
<keyword evidence="2" id="KW-1133">Transmembrane helix</keyword>
<evidence type="ECO:0000313" key="4">
    <source>
        <dbReference type="EMBL" id="BCK00430.1"/>
    </source>
</evidence>
<evidence type="ECO:0000313" key="5">
    <source>
        <dbReference type="Proteomes" id="UP000515703"/>
    </source>
</evidence>
<gene>
    <name evidence="4" type="ORF">bsdcttw_34700</name>
</gene>
<keyword evidence="2" id="KW-0812">Transmembrane</keyword>
<dbReference type="Pfam" id="PF00754">
    <property type="entry name" value="F5_F8_type_C"/>
    <property type="match status" value="1"/>
</dbReference>
<organism evidence="4 5">
    <name type="scientific">Anaerocolumna chitinilytica</name>
    <dbReference type="NCBI Taxonomy" id="1727145"/>
    <lineage>
        <taxon>Bacteria</taxon>
        <taxon>Bacillati</taxon>
        <taxon>Bacillota</taxon>
        <taxon>Clostridia</taxon>
        <taxon>Lachnospirales</taxon>
        <taxon>Lachnospiraceae</taxon>
        <taxon>Anaerocolumna</taxon>
    </lineage>
</organism>
<reference evidence="4 5" key="2">
    <citation type="submission" date="2020-08" db="EMBL/GenBank/DDBJ databases">
        <authorList>
            <person name="Ueki A."/>
            <person name="Tonouchi A."/>
        </authorList>
    </citation>
    <scope>NUCLEOTIDE SEQUENCE [LARGE SCALE GENOMIC DNA]</scope>
    <source>
        <strain evidence="4 5">CTTW</strain>
    </source>
</reference>
<sequence length="207" mass="23041">MKIVRPVIIVLLCALNIYLFGYAPGTIKEPSQKVDAANVTVVSAPDQTEATEHPDFKKKEYKLVLPEGTNIALKKKVDASSFNDVYTPRKVTDGVALGVSYWEGKSDYPNYLTVDLESVQQFHAIRVALSPMAIWGKRTQTFAVNLSDDGKNFKPFIDSKQYTFDPDTGNEVQLLFDDTKARYVQLVFTENSGAGGGQVAEFEVYQK</sequence>
<keyword evidence="1" id="KW-0378">Hydrolase</keyword>
<dbReference type="Proteomes" id="UP000515703">
    <property type="component" value="Chromosome"/>
</dbReference>
<protein>
    <recommendedName>
        <fullName evidence="3">F5/8 type C domain-containing protein</fullName>
    </recommendedName>
</protein>
<evidence type="ECO:0000256" key="1">
    <source>
        <dbReference type="ARBA" id="ARBA00023295"/>
    </source>
</evidence>
<accession>A0A7I8DPV9</accession>
<dbReference type="InterPro" id="IPR000421">
    <property type="entry name" value="FA58C"/>
</dbReference>
<dbReference type="SUPFAM" id="SSF49785">
    <property type="entry name" value="Galactose-binding domain-like"/>
    <property type="match status" value="1"/>
</dbReference>
<feature type="transmembrane region" description="Helical" evidence="2">
    <location>
        <begin position="7"/>
        <end position="25"/>
    </location>
</feature>
<keyword evidence="1" id="KW-0326">Glycosidase</keyword>
<evidence type="ECO:0000256" key="2">
    <source>
        <dbReference type="SAM" id="Phobius"/>
    </source>
</evidence>
<keyword evidence="5" id="KW-1185">Reference proteome</keyword>
<dbReference type="InterPro" id="IPR008979">
    <property type="entry name" value="Galactose-bd-like_sf"/>
</dbReference>
<name>A0A7I8DPV9_9FIRM</name>
<dbReference type="Gene3D" id="2.60.120.260">
    <property type="entry name" value="Galactose-binding domain-like"/>
    <property type="match status" value="1"/>
</dbReference>
<feature type="domain" description="F5/8 type C" evidence="3">
    <location>
        <begin position="58"/>
        <end position="207"/>
    </location>
</feature>
<evidence type="ECO:0000259" key="3">
    <source>
        <dbReference type="PROSITE" id="PS50022"/>
    </source>
</evidence>